<keyword evidence="2" id="KW-1133">Transmembrane helix</keyword>
<feature type="compositionally biased region" description="Low complexity" evidence="1">
    <location>
        <begin position="226"/>
        <end position="236"/>
    </location>
</feature>
<feature type="transmembrane region" description="Helical" evidence="2">
    <location>
        <begin position="296"/>
        <end position="314"/>
    </location>
</feature>
<evidence type="ECO:0000256" key="2">
    <source>
        <dbReference type="SAM" id="Phobius"/>
    </source>
</evidence>
<gene>
    <name evidence="3" type="ORF">HK097_011110</name>
</gene>
<feature type="compositionally biased region" description="Polar residues" evidence="1">
    <location>
        <begin position="244"/>
        <end position="265"/>
    </location>
</feature>
<evidence type="ECO:0000313" key="4">
    <source>
        <dbReference type="Proteomes" id="UP001212841"/>
    </source>
</evidence>
<protein>
    <submittedName>
        <fullName evidence="3">Uncharacterized protein</fullName>
    </submittedName>
</protein>
<keyword evidence="4" id="KW-1185">Reference proteome</keyword>
<feature type="compositionally biased region" description="Polar residues" evidence="1">
    <location>
        <begin position="274"/>
        <end position="283"/>
    </location>
</feature>
<comment type="caution">
    <text evidence="3">The sequence shown here is derived from an EMBL/GenBank/DDBJ whole genome shotgun (WGS) entry which is preliminary data.</text>
</comment>
<evidence type="ECO:0000256" key="1">
    <source>
        <dbReference type="SAM" id="MobiDB-lite"/>
    </source>
</evidence>
<organism evidence="3 4">
    <name type="scientific">Rhizophlyctis rosea</name>
    <dbReference type="NCBI Taxonomy" id="64517"/>
    <lineage>
        <taxon>Eukaryota</taxon>
        <taxon>Fungi</taxon>
        <taxon>Fungi incertae sedis</taxon>
        <taxon>Chytridiomycota</taxon>
        <taxon>Chytridiomycota incertae sedis</taxon>
        <taxon>Chytridiomycetes</taxon>
        <taxon>Rhizophlyctidales</taxon>
        <taxon>Rhizophlyctidaceae</taxon>
        <taxon>Rhizophlyctis</taxon>
    </lineage>
</organism>
<feature type="compositionally biased region" description="Pro residues" evidence="1">
    <location>
        <begin position="215"/>
        <end position="225"/>
    </location>
</feature>
<keyword evidence="2" id="KW-0812">Transmembrane</keyword>
<dbReference type="Proteomes" id="UP001212841">
    <property type="component" value="Unassembled WGS sequence"/>
</dbReference>
<proteinExistence type="predicted"/>
<keyword evidence="2" id="KW-0472">Membrane</keyword>
<accession>A0AAD5SH23</accession>
<reference evidence="3" key="1">
    <citation type="submission" date="2020-05" db="EMBL/GenBank/DDBJ databases">
        <title>Phylogenomic resolution of chytrid fungi.</title>
        <authorList>
            <person name="Stajich J.E."/>
            <person name="Amses K."/>
            <person name="Simmons R."/>
            <person name="Seto K."/>
            <person name="Myers J."/>
            <person name="Bonds A."/>
            <person name="Quandt C.A."/>
            <person name="Barry K."/>
            <person name="Liu P."/>
            <person name="Grigoriev I."/>
            <person name="Longcore J.E."/>
            <person name="James T.Y."/>
        </authorList>
    </citation>
    <scope>NUCLEOTIDE SEQUENCE</scope>
    <source>
        <strain evidence="3">JEL0318</strain>
    </source>
</reference>
<sequence length="344" mass="38356">MAIKPPPPSRTSDLERKIRRGTQFFLNKNWEDARAVCEDLLAAEFPLRSSPSPDDARLHSALLRLYLRVAEQEGEEVEQLKRGKDGGNGRTQLPLEWSYAVEWYGGEVAVVADVLVCGLLLLTKRYHHSLARTTVEIWLASQPDEWFLLARDKSANPQTAANYERIVELYVLHILPDLEDWESAKQFLEYNDTLEEKRKKLYQDCLVRLETNKSSPPPDINPPQQPASTSPTHTPTSRPPPQSLSPASSTAESISTNPFTSTTSAAPAPEPVPVTSTSPAKRQSPQSLQLLARIRALFPALPPILVFLICVILSRRSAKMRAVMGIVARKVIATVRMAIDVHSL</sequence>
<dbReference type="EMBL" id="JADGJD010000089">
    <property type="protein sequence ID" value="KAJ3055227.1"/>
    <property type="molecule type" value="Genomic_DNA"/>
</dbReference>
<evidence type="ECO:0000313" key="3">
    <source>
        <dbReference type="EMBL" id="KAJ3055227.1"/>
    </source>
</evidence>
<dbReference type="AlphaFoldDB" id="A0AAD5SH23"/>
<name>A0AAD5SH23_9FUNG</name>
<feature type="region of interest" description="Disordered" evidence="1">
    <location>
        <begin position="211"/>
        <end position="283"/>
    </location>
</feature>